<accession>A0A6J4RJP7</accession>
<reference evidence="2" key="1">
    <citation type="submission" date="2020-02" db="EMBL/GenBank/DDBJ databases">
        <authorList>
            <person name="Meier V. D."/>
        </authorList>
    </citation>
    <scope>NUCLEOTIDE SEQUENCE</scope>
    <source>
        <strain evidence="2">AVDCRST_MAG02</strain>
    </source>
</reference>
<proteinExistence type="predicted"/>
<feature type="compositionally biased region" description="Polar residues" evidence="1">
    <location>
        <begin position="16"/>
        <end position="26"/>
    </location>
</feature>
<dbReference type="EMBL" id="CADCVH010000105">
    <property type="protein sequence ID" value="CAA9471243.1"/>
    <property type="molecule type" value="Genomic_DNA"/>
</dbReference>
<organism evidence="2">
    <name type="scientific">uncultured Rubrobacteraceae bacterium</name>
    <dbReference type="NCBI Taxonomy" id="349277"/>
    <lineage>
        <taxon>Bacteria</taxon>
        <taxon>Bacillati</taxon>
        <taxon>Actinomycetota</taxon>
        <taxon>Rubrobacteria</taxon>
        <taxon>Rubrobacterales</taxon>
        <taxon>Rubrobacteraceae</taxon>
        <taxon>environmental samples</taxon>
    </lineage>
</organism>
<feature type="non-terminal residue" evidence="2">
    <location>
        <position position="1"/>
    </location>
</feature>
<sequence>AAPGFGSTARIRPGSRASTGLSTSSVCGRARRRQVALRDRHGSLDAPLRPPDDRLRAGGVGLPARRWARSRFRRRSSQPV</sequence>
<feature type="region of interest" description="Disordered" evidence="1">
    <location>
        <begin position="1"/>
        <end position="61"/>
    </location>
</feature>
<gene>
    <name evidence="2" type="ORF">AVDCRST_MAG02-3743</name>
</gene>
<name>A0A6J4RJP7_9ACTN</name>
<dbReference type="AlphaFoldDB" id="A0A6J4RJP7"/>
<feature type="non-terminal residue" evidence="2">
    <location>
        <position position="80"/>
    </location>
</feature>
<protein>
    <submittedName>
        <fullName evidence="2">Uncharacterized protein</fullName>
    </submittedName>
</protein>
<evidence type="ECO:0000313" key="2">
    <source>
        <dbReference type="EMBL" id="CAA9471243.1"/>
    </source>
</evidence>
<evidence type="ECO:0000256" key="1">
    <source>
        <dbReference type="SAM" id="MobiDB-lite"/>
    </source>
</evidence>